<name>A0A420WEF2_9PROT</name>
<comment type="caution">
    <text evidence="2">The sequence shown here is derived from an EMBL/GenBank/DDBJ whole genome shotgun (WGS) entry which is preliminary data.</text>
</comment>
<dbReference type="RefSeq" id="WP_170144962.1">
    <property type="nucleotide sequence ID" value="NZ_RBII01000002.1"/>
</dbReference>
<dbReference type="Proteomes" id="UP000282211">
    <property type="component" value="Unassembled WGS sequence"/>
</dbReference>
<keyword evidence="3" id="KW-1185">Reference proteome</keyword>
<keyword evidence="1" id="KW-0472">Membrane</keyword>
<proteinExistence type="predicted"/>
<evidence type="ECO:0000313" key="2">
    <source>
        <dbReference type="EMBL" id="RKQ69315.1"/>
    </source>
</evidence>
<dbReference type="InParanoid" id="A0A420WEF2"/>
<protein>
    <submittedName>
        <fullName evidence="2">Uncharacterized protein</fullName>
    </submittedName>
</protein>
<organism evidence="2 3">
    <name type="scientific">Litorimonas taeanensis</name>
    <dbReference type="NCBI Taxonomy" id="568099"/>
    <lineage>
        <taxon>Bacteria</taxon>
        <taxon>Pseudomonadati</taxon>
        <taxon>Pseudomonadota</taxon>
        <taxon>Alphaproteobacteria</taxon>
        <taxon>Maricaulales</taxon>
        <taxon>Robiginitomaculaceae</taxon>
    </lineage>
</organism>
<keyword evidence="1" id="KW-0812">Transmembrane</keyword>
<dbReference type="EMBL" id="RBII01000002">
    <property type="protein sequence ID" value="RKQ69315.1"/>
    <property type="molecule type" value="Genomic_DNA"/>
</dbReference>
<reference evidence="2 3" key="1">
    <citation type="submission" date="2018-10" db="EMBL/GenBank/DDBJ databases">
        <title>Genomic Encyclopedia of Type Strains, Phase IV (KMG-IV): sequencing the most valuable type-strain genomes for metagenomic binning, comparative biology and taxonomic classification.</title>
        <authorList>
            <person name="Goeker M."/>
        </authorList>
    </citation>
    <scope>NUCLEOTIDE SEQUENCE [LARGE SCALE GENOMIC DNA]</scope>
    <source>
        <strain evidence="2 3">DSM 22008</strain>
    </source>
</reference>
<evidence type="ECO:0000256" key="1">
    <source>
        <dbReference type="SAM" id="Phobius"/>
    </source>
</evidence>
<accession>A0A420WEF2</accession>
<sequence>MHPFQKQDEVQAKVAAKSVTVEDLPSVAVMLVLILAVLLISGVASGI</sequence>
<dbReference type="AlphaFoldDB" id="A0A420WEF2"/>
<gene>
    <name evidence="2" type="ORF">DES40_2115</name>
</gene>
<feature type="transmembrane region" description="Helical" evidence="1">
    <location>
        <begin position="27"/>
        <end position="46"/>
    </location>
</feature>
<evidence type="ECO:0000313" key="3">
    <source>
        <dbReference type="Proteomes" id="UP000282211"/>
    </source>
</evidence>
<keyword evidence="1" id="KW-1133">Transmembrane helix</keyword>